<keyword evidence="9" id="KW-1185">Reference proteome</keyword>
<evidence type="ECO:0000256" key="3">
    <source>
        <dbReference type="ARBA" id="ARBA00022801"/>
    </source>
</evidence>
<dbReference type="AlphaFoldDB" id="A0A1S2LKW7"/>
<evidence type="ECO:0000256" key="2">
    <source>
        <dbReference type="ARBA" id="ARBA00022741"/>
    </source>
</evidence>
<dbReference type="Pfam" id="PF13086">
    <property type="entry name" value="AAA_11"/>
    <property type="match status" value="1"/>
</dbReference>
<dbReference type="CDD" id="cd18808">
    <property type="entry name" value="SF1_C_Upf1"/>
    <property type="match status" value="1"/>
</dbReference>
<gene>
    <name evidence="8" type="ORF">BKP35_09780</name>
</gene>
<keyword evidence="3" id="KW-0378">Hydrolase</keyword>
<comment type="similarity">
    <text evidence="1">Belongs to the DNA2/NAM7 helicase family.</text>
</comment>
<name>A0A1S2LKW7_9BACI</name>
<proteinExistence type="inferred from homology"/>
<accession>A0A1S2LKW7</accession>
<dbReference type="Proteomes" id="UP000180098">
    <property type="component" value="Unassembled WGS sequence"/>
</dbReference>
<comment type="caution">
    <text evidence="8">The sequence shown here is derived from an EMBL/GenBank/DDBJ whole genome shotgun (WGS) entry which is preliminary data.</text>
</comment>
<dbReference type="RefSeq" id="WP_071313157.1">
    <property type="nucleotide sequence ID" value="NZ_MLQQ01000018.1"/>
</dbReference>
<dbReference type="GO" id="GO:0043139">
    <property type="term" value="F:5'-3' DNA helicase activity"/>
    <property type="evidence" value="ECO:0007669"/>
    <property type="project" value="TreeGrafter"/>
</dbReference>
<dbReference type="GO" id="GO:0016787">
    <property type="term" value="F:hydrolase activity"/>
    <property type="evidence" value="ECO:0007669"/>
    <property type="project" value="UniProtKB-KW"/>
</dbReference>
<dbReference type="GO" id="GO:0005524">
    <property type="term" value="F:ATP binding"/>
    <property type="evidence" value="ECO:0007669"/>
    <property type="project" value="UniProtKB-KW"/>
</dbReference>
<dbReference type="Pfam" id="PF13087">
    <property type="entry name" value="AAA_12"/>
    <property type="match status" value="1"/>
</dbReference>
<keyword evidence="5" id="KW-0067">ATP-binding</keyword>
<dbReference type="Gene3D" id="3.40.50.300">
    <property type="entry name" value="P-loop containing nucleotide triphosphate hydrolases"/>
    <property type="match status" value="2"/>
</dbReference>
<evidence type="ECO:0000259" key="7">
    <source>
        <dbReference type="Pfam" id="PF13087"/>
    </source>
</evidence>
<evidence type="ECO:0000256" key="4">
    <source>
        <dbReference type="ARBA" id="ARBA00022806"/>
    </source>
</evidence>
<keyword evidence="4 8" id="KW-0347">Helicase</keyword>
<dbReference type="OrthoDB" id="9757917at2"/>
<organism evidence="8 9">
    <name type="scientific">Anaerobacillus arseniciselenatis</name>
    <dbReference type="NCBI Taxonomy" id="85682"/>
    <lineage>
        <taxon>Bacteria</taxon>
        <taxon>Bacillati</taxon>
        <taxon>Bacillota</taxon>
        <taxon>Bacilli</taxon>
        <taxon>Bacillales</taxon>
        <taxon>Bacillaceae</taxon>
        <taxon>Anaerobacillus</taxon>
    </lineage>
</organism>
<dbReference type="InterPro" id="IPR041677">
    <property type="entry name" value="DNA2/NAM7_AAA_11"/>
</dbReference>
<dbReference type="InterPro" id="IPR050534">
    <property type="entry name" value="Coronavir_polyprotein_1ab"/>
</dbReference>
<evidence type="ECO:0000256" key="1">
    <source>
        <dbReference type="ARBA" id="ARBA00007913"/>
    </source>
</evidence>
<dbReference type="SUPFAM" id="SSF52540">
    <property type="entry name" value="P-loop containing nucleoside triphosphate hydrolases"/>
    <property type="match status" value="1"/>
</dbReference>
<evidence type="ECO:0000259" key="6">
    <source>
        <dbReference type="Pfam" id="PF13086"/>
    </source>
</evidence>
<keyword evidence="2" id="KW-0547">Nucleotide-binding</keyword>
<dbReference type="InterPro" id="IPR027417">
    <property type="entry name" value="P-loop_NTPase"/>
</dbReference>
<evidence type="ECO:0000256" key="5">
    <source>
        <dbReference type="ARBA" id="ARBA00022840"/>
    </source>
</evidence>
<evidence type="ECO:0000313" key="8">
    <source>
        <dbReference type="EMBL" id="OIJ12850.1"/>
    </source>
</evidence>
<reference evidence="8 9" key="1">
    <citation type="submission" date="2016-10" db="EMBL/GenBank/DDBJ databases">
        <title>Draft genome sequences of four alkaliphilic bacteria belonging to the Anaerobacillus genus.</title>
        <authorList>
            <person name="Bassil N.M."/>
            <person name="Lloyd J.R."/>
        </authorList>
    </citation>
    <scope>NUCLEOTIDE SEQUENCE [LARGE SCALE GENOMIC DNA]</scope>
    <source>
        <strain evidence="8 9">DSM 15340</strain>
    </source>
</reference>
<feature type="domain" description="DNA2/NAM7 helicase-like C-terminal" evidence="7">
    <location>
        <begin position="392"/>
        <end position="578"/>
    </location>
</feature>
<sequence length="746" mass="85372">MKYIKEWQEALHIEIHHLKKYGSTKYKLKSGRLITSQNGFTYYFETSLPISVPVGSMISVQWESLKVSGKMLSSEGSSILVSLEKSLGDLIGEAILFYDPWELLEELGLRLDEAKKSKKKLQRMKQLVEPNAPAKHSIEKNKTNAHELFYRSKYNPATFVWGPPGTGKTYTLARVAANKYFQGKRVLILSHSNQAVDVLLEEIVHFLIKKSRFKEGDVLRYGSGSKQTSVEAVTTQKLLEAHEPKLAKEKETVAQERRLLKQDLSQSFSRRDSESLLAMEKKLATLLEKVRQKELIFLKEAKVVGTTLAKAANDPAIYEKTFDLVIIDEASMAYVPQTAFAASLGKRVIVSGDFKQLPPIAASRHSLVDKWLKEDIFHRSGVVETVTNNNLHPHLMLLKEQRRMHPHVSAFTNRFIYGGKVYDHRSMEKKRNELVARAPFPNLASILVDTSFTGQHCIQEKSSKSRMNVWQLLISFQLIHESYVAGVKSIGYVTPYRAQALLMEQLLKCIYENERADADIIAATVHRFQGSERDVMIFDTVDSYPEERSSMLLTGKDSERLVNVAITRTKGKFLHVSDRHFIKNHVYQGKTLRQLVDHQEKEKQVMDHQQIGTWIKHQHKKLQWLHALKLEPVFKDVKIAKKSVFISLPQNTELTPEWQEVISSISEGVNISIVCKQRALSNRQVHYIEADLPFPFVIIDESVIWLGHPLEGATKSKPPFVAARLYSEKFVQYFLSQLSEFHNHQK</sequence>
<dbReference type="PANTHER" id="PTHR43788:SF8">
    <property type="entry name" value="DNA-BINDING PROTEIN SMUBP-2"/>
    <property type="match status" value="1"/>
</dbReference>
<evidence type="ECO:0000313" key="9">
    <source>
        <dbReference type="Proteomes" id="UP000180098"/>
    </source>
</evidence>
<dbReference type="InterPro" id="IPR041679">
    <property type="entry name" value="DNA2/NAM7-like_C"/>
</dbReference>
<dbReference type="PANTHER" id="PTHR43788">
    <property type="entry name" value="DNA2/NAM7 HELICASE FAMILY MEMBER"/>
    <property type="match status" value="1"/>
</dbReference>
<dbReference type="EMBL" id="MLQQ01000018">
    <property type="protein sequence ID" value="OIJ12850.1"/>
    <property type="molecule type" value="Genomic_DNA"/>
</dbReference>
<protein>
    <submittedName>
        <fullName evidence="8">DNA helicase</fullName>
    </submittedName>
</protein>
<dbReference type="InterPro" id="IPR047187">
    <property type="entry name" value="SF1_C_Upf1"/>
</dbReference>
<feature type="domain" description="DNA2/NAM7 helicase helicase" evidence="6">
    <location>
        <begin position="153"/>
        <end position="363"/>
    </location>
</feature>